<keyword evidence="3" id="KW-1185">Reference proteome</keyword>
<dbReference type="Proteomes" id="UP000095329">
    <property type="component" value="Unassembled WGS sequence"/>
</dbReference>
<comment type="similarity">
    <text evidence="1">Belongs to the arylamine N-acetyltransferase family.</text>
</comment>
<evidence type="ECO:0008006" key="4">
    <source>
        <dbReference type="Google" id="ProtNLM"/>
    </source>
</evidence>
<organism evidence="2 3">
    <name type="scientific">Streptomyces thermolilacinus SPC6</name>
    <dbReference type="NCBI Taxonomy" id="1306406"/>
    <lineage>
        <taxon>Bacteria</taxon>
        <taxon>Bacillati</taxon>
        <taxon>Actinomycetota</taxon>
        <taxon>Actinomycetes</taxon>
        <taxon>Kitasatosporales</taxon>
        <taxon>Streptomycetaceae</taxon>
        <taxon>Streptomyces</taxon>
    </lineage>
</organism>
<dbReference type="PANTHER" id="PTHR11786:SF0">
    <property type="entry name" value="ARYLAMINE N-ACETYLTRANSFERASE 4-RELATED"/>
    <property type="match status" value="1"/>
</dbReference>
<dbReference type="AlphaFoldDB" id="A0A1D3DZ40"/>
<name>A0A1D3DZ40_9ACTN</name>
<dbReference type="OrthoDB" id="7181050at2"/>
<dbReference type="GO" id="GO:0016407">
    <property type="term" value="F:acetyltransferase activity"/>
    <property type="evidence" value="ECO:0007669"/>
    <property type="project" value="InterPro"/>
</dbReference>
<dbReference type="InterPro" id="IPR038765">
    <property type="entry name" value="Papain-like_cys_pep_sf"/>
</dbReference>
<dbReference type="InterPro" id="IPR001447">
    <property type="entry name" value="Arylamine_N-AcTrfase"/>
</dbReference>
<sequence length="285" mass="31189">MIDGGFAGYLDRLCVTPSGTPSRDELFALQRAHLERVPYENIGIQVGRPPGMEPELSVRRFAAGQGGYCFHLNGGFAALLAALGYDVTLHVGGVHEDRDGRGANGNHMALTVRVDGEGWFVDVGLGDGPVEPLPLRAGTYRQGPFTYGMEPSVTEPGGWTFLHDERGTFRVMEFRGGAAAPEDFAAEHVRLSTAPDSPFMTTFAVLRRAPDAAHALRGRVVRRIGAAGTEERVVDSEEEWFGLLEGAFRRDLGDLDADDRAALWKRVSLAHEEWLRSRDERAGRD</sequence>
<proteinExistence type="inferred from homology"/>
<dbReference type="Gene3D" id="3.30.2140.10">
    <property type="entry name" value="Arylamine N-acetyltransferase"/>
    <property type="match status" value="1"/>
</dbReference>
<dbReference type="SUPFAM" id="SSF54001">
    <property type="entry name" value="Cysteine proteinases"/>
    <property type="match status" value="1"/>
</dbReference>
<dbReference type="PANTHER" id="PTHR11786">
    <property type="entry name" value="N-HYDROXYARYLAMINE O-ACETYLTRANSFERASE"/>
    <property type="match status" value="1"/>
</dbReference>
<reference evidence="2 3" key="1">
    <citation type="journal article" date="2013" name="Genome Announc.">
        <title>Genome Sequence of Streptomyces violaceusniger Strain SPC6, a Halotolerant Streptomycete That Exhibits Rapid Growth and Development.</title>
        <authorList>
            <person name="Chen X."/>
            <person name="Zhang B."/>
            <person name="Zhang W."/>
            <person name="Wu X."/>
            <person name="Zhang M."/>
            <person name="Chen T."/>
            <person name="Liu G."/>
            <person name="Dyson P."/>
        </authorList>
    </citation>
    <scope>NUCLEOTIDE SEQUENCE [LARGE SCALE GENOMIC DNA]</scope>
    <source>
        <strain evidence="2 3">SPC6</strain>
    </source>
</reference>
<dbReference type="RefSeq" id="WP_023590238.1">
    <property type="nucleotide sequence ID" value="NZ_ASHX02000001.1"/>
</dbReference>
<comment type="caution">
    <text evidence="2">The sequence shown here is derived from an EMBL/GenBank/DDBJ whole genome shotgun (WGS) entry which is preliminary data.</text>
</comment>
<gene>
    <name evidence="2" type="ORF">J116_027160</name>
</gene>
<evidence type="ECO:0000313" key="3">
    <source>
        <dbReference type="Proteomes" id="UP000095329"/>
    </source>
</evidence>
<accession>A0A1D3DZ40</accession>
<dbReference type="Pfam" id="PF00797">
    <property type="entry name" value="Acetyltransf_2"/>
    <property type="match status" value="1"/>
</dbReference>
<protein>
    <recommendedName>
        <fullName evidence="4">Arylamine N-acetyltransferase</fullName>
    </recommendedName>
</protein>
<dbReference type="EMBL" id="ASHX02000001">
    <property type="protein sequence ID" value="OEJ97587.1"/>
    <property type="molecule type" value="Genomic_DNA"/>
</dbReference>
<evidence type="ECO:0000313" key="2">
    <source>
        <dbReference type="EMBL" id="OEJ97587.1"/>
    </source>
</evidence>
<dbReference type="Gene3D" id="2.40.128.150">
    <property type="entry name" value="Cysteine proteinases"/>
    <property type="match status" value="1"/>
</dbReference>
<dbReference type="eggNOG" id="COG2162">
    <property type="taxonomic scope" value="Bacteria"/>
</dbReference>
<evidence type="ECO:0000256" key="1">
    <source>
        <dbReference type="ARBA" id="ARBA00006547"/>
    </source>
</evidence>
<dbReference type="STRING" id="1306406.J116_027160"/>